<sequence>MIRGLISRRALCAALLMATLAACASDAAREAFLLTETGLEAARRQAIVECATPGECAQAWERARAFVQSHTPTPIERITDETIETGMPHEFGVAYFWAVRHTVDDATTTIRLKGMCRGMYGTRGGPGWMYRRCATQLRDAELEFAREFGSAR</sequence>
<evidence type="ECO:0000313" key="3">
    <source>
        <dbReference type="Proteomes" id="UP001139308"/>
    </source>
</evidence>
<protein>
    <submittedName>
        <fullName evidence="2">Uncharacterized protein</fullName>
    </submittedName>
</protein>
<dbReference type="AlphaFoldDB" id="A0A9X1UL12"/>
<gene>
    <name evidence="2" type="ORF">L5014_27070</name>
</gene>
<dbReference type="EMBL" id="JAKLJA010000029">
    <property type="protein sequence ID" value="MCG5076961.1"/>
    <property type="molecule type" value="Genomic_DNA"/>
</dbReference>
<accession>A0A9X1UL12</accession>
<reference evidence="2" key="1">
    <citation type="submission" date="2022-01" db="EMBL/GenBank/DDBJ databases">
        <title>Genome sequence and assembly of Parabukholderia sp. RG36.</title>
        <authorList>
            <person name="Chhetri G."/>
        </authorList>
    </citation>
    <scope>NUCLEOTIDE SEQUENCE</scope>
    <source>
        <strain evidence="2">RG36</strain>
    </source>
</reference>
<dbReference type="RefSeq" id="WP_238466868.1">
    <property type="nucleotide sequence ID" value="NZ_JAKLJA010000029.1"/>
</dbReference>
<feature type="signal peptide" evidence="1">
    <location>
        <begin position="1"/>
        <end position="24"/>
    </location>
</feature>
<evidence type="ECO:0000313" key="2">
    <source>
        <dbReference type="EMBL" id="MCG5076961.1"/>
    </source>
</evidence>
<evidence type="ECO:0000256" key="1">
    <source>
        <dbReference type="SAM" id="SignalP"/>
    </source>
</evidence>
<feature type="chain" id="PRO_5040853055" evidence="1">
    <location>
        <begin position="25"/>
        <end position="152"/>
    </location>
</feature>
<dbReference type="Proteomes" id="UP001139308">
    <property type="component" value="Unassembled WGS sequence"/>
</dbReference>
<comment type="caution">
    <text evidence="2">The sequence shown here is derived from an EMBL/GenBank/DDBJ whole genome shotgun (WGS) entry which is preliminary data.</text>
</comment>
<dbReference type="PROSITE" id="PS51257">
    <property type="entry name" value="PROKAR_LIPOPROTEIN"/>
    <property type="match status" value="1"/>
</dbReference>
<keyword evidence="3" id="KW-1185">Reference proteome</keyword>
<name>A0A9X1UL12_9BURK</name>
<proteinExistence type="predicted"/>
<organism evidence="2 3">
    <name type="scientific">Paraburkholderia tagetis</name>
    <dbReference type="NCBI Taxonomy" id="2913261"/>
    <lineage>
        <taxon>Bacteria</taxon>
        <taxon>Pseudomonadati</taxon>
        <taxon>Pseudomonadota</taxon>
        <taxon>Betaproteobacteria</taxon>
        <taxon>Burkholderiales</taxon>
        <taxon>Burkholderiaceae</taxon>
        <taxon>Paraburkholderia</taxon>
    </lineage>
</organism>
<keyword evidence="1" id="KW-0732">Signal</keyword>